<geneLocation type="plasmid" evidence="1 2">
    <name>pTHEAM01</name>
</geneLocation>
<dbReference type="EMBL" id="CP002445">
    <property type="protein sequence ID" value="ADU97778.1"/>
    <property type="molecule type" value="Genomic_DNA"/>
</dbReference>
<dbReference type="KEGG" id="tam:Theam_1822"/>
<keyword evidence="1" id="KW-0614">Plasmid</keyword>
<protein>
    <submittedName>
        <fullName evidence="1">Uncharacterized protein</fullName>
    </submittedName>
</protein>
<organism evidence="1 2">
    <name type="scientific">Thermovibrio ammonificans (strain DSM 15698 / JCM 12110 / HB-1)</name>
    <dbReference type="NCBI Taxonomy" id="648996"/>
    <lineage>
        <taxon>Bacteria</taxon>
        <taxon>Pseudomonadati</taxon>
        <taxon>Aquificota</taxon>
        <taxon>Aquificia</taxon>
        <taxon>Desulfurobacteriales</taxon>
        <taxon>Desulfurobacteriaceae</taxon>
        <taxon>Thermovibrio</taxon>
    </lineage>
</organism>
<gene>
    <name evidence="1" type="ordered locus">Theam_1822</name>
</gene>
<evidence type="ECO:0000313" key="2">
    <source>
        <dbReference type="Proteomes" id="UP000006362"/>
    </source>
</evidence>
<evidence type="ECO:0000313" key="1">
    <source>
        <dbReference type="EMBL" id="ADU97778.1"/>
    </source>
</evidence>
<sequence length="62" mass="7757">MEWRERVKRLAGRYKARCYYETNPWDYEQERVEWEITLPSGKVLTLRRSYWLNGSPTFEVRR</sequence>
<proteinExistence type="predicted"/>
<dbReference type="AlphaFoldDB" id="E8T6V5"/>
<keyword evidence="2" id="KW-1185">Reference proteome</keyword>
<dbReference type="RefSeq" id="WP_013524982.1">
    <property type="nucleotide sequence ID" value="NC_014917.1"/>
</dbReference>
<name>E8T6V5_THEA1</name>
<accession>E8T6V5</accession>
<reference evidence="1" key="1">
    <citation type="submission" date="2011-01" db="EMBL/GenBank/DDBJ databases">
        <title>Complete sequence of plasmid of Thermovibrio ammonificans HB-1.</title>
        <authorList>
            <consortium name="US DOE Joint Genome Institute"/>
            <person name="Lucas S."/>
            <person name="Copeland A."/>
            <person name="Lapidus A."/>
            <person name="Cheng J.-F."/>
            <person name="Goodwin L."/>
            <person name="Pitluck S."/>
            <person name="Davenport K."/>
            <person name="Detter J.C."/>
            <person name="Han C."/>
            <person name="Tapia R."/>
            <person name="Land M."/>
            <person name="Hauser L."/>
            <person name="Kyrpides N."/>
            <person name="Ivanova N."/>
            <person name="Ovchinnikova G."/>
            <person name="Vetriani C."/>
            <person name="Woyke T."/>
        </authorList>
    </citation>
    <scope>NUCLEOTIDE SEQUENCE [LARGE SCALE GENOMIC DNA]</scope>
    <source>
        <strain evidence="1">HB-1</strain>
        <plasmid evidence="1">pTHEAM01</plasmid>
    </source>
</reference>
<dbReference type="Proteomes" id="UP000006362">
    <property type="component" value="Plasmid pTHEAM01"/>
</dbReference>
<dbReference type="HOGENOM" id="CLU_2902810_0_0_0"/>